<accession>A0A5F1Z0W5</accession>
<dbReference type="OrthoDB" id="9810615at2"/>
<reference evidence="5" key="1">
    <citation type="journal article" date="2019" name="PLoS Negl. Trop. Dis.">
        <title>Revisiting the worldwide diversity of Leptospira species in the environment.</title>
        <authorList>
            <person name="Vincent A.T."/>
            <person name="Schiettekatte O."/>
            <person name="Bourhy P."/>
            <person name="Veyrier F.J."/>
            <person name="Picardeau M."/>
        </authorList>
    </citation>
    <scope>NUCLEOTIDE SEQUENCE [LARGE SCALE GENOMIC DNA]</scope>
    <source>
        <strain evidence="5">201800299</strain>
    </source>
</reference>
<evidence type="ECO:0000313" key="5">
    <source>
        <dbReference type="EMBL" id="TGK31123.1"/>
    </source>
</evidence>
<keyword evidence="3" id="KW-0949">S-adenosyl-L-methionine</keyword>
<evidence type="ECO:0000256" key="2">
    <source>
        <dbReference type="ARBA" id="ARBA00022679"/>
    </source>
</evidence>
<sequence length="263" mass="30684">MKAQSKYDTIGKTYSETRKADRRIVSVILELIGEEKRNVLDIGAGTGNYSIELAKTGCRVLAVEPSEIMIGQSKLHANLRWIRSSVETLSLDETNFDAAICVLSFHHFQDKKLAVRKIFEWLKPGGKLLIFTADPRMTDENCWIKNYFRPFYDADCETVPERKWMEQLLETTFGSKVLFRDFPLPPDLTDQFFYANWRYPERYLDEAVRRGSSVFSLLPETKLEELLKNLKRDLEDGVWEKKYSRLRESDSYNGGYFFLLISK</sequence>
<comment type="caution">
    <text evidence="5">The sequence shown here is derived from an EMBL/GenBank/DDBJ whole genome shotgun (WGS) entry which is preliminary data.</text>
</comment>
<dbReference type="AlphaFoldDB" id="A0A5F1Z0W5"/>
<keyword evidence="2 5" id="KW-0808">Transferase</keyword>
<dbReference type="InterPro" id="IPR013216">
    <property type="entry name" value="Methyltransf_11"/>
</dbReference>
<evidence type="ECO:0000256" key="1">
    <source>
        <dbReference type="ARBA" id="ARBA00022603"/>
    </source>
</evidence>
<dbReference type="SUPFAM" id="SSF53335">
    <property type="entry name" value="S-adenosyl-L-methionine-dependent methyltransferases"/>
    <property type="match status" value="1"/>
</dbReference>
<keyword evidence="1 5" id="KW-0489">Methyltransferase</keyword>
<gene>
    <name evidence="5" type="ORF">EHQ17_15540</name>
</gene>
<keyword evidence="6" id="KW-1185">Reference proteome</keyword>
<dbReference type="InterPro" id="IPR029063">
    <property type="entry name" value="SAM-dependent_MTases_sf"/>
</dbReference>
<dbReference type="EMBL" id="RQFA01000066">
    <property type="protein sequence ID" value="TGK31123.1"/>
    <property type="molecule type" value="Genomic_DNA"/>
</dbReference>
<dbReference type="PANTHER" id="PTHR43464:SF19">
    <property type="entry name" value="UBIQUINONE BIOSYNTHESIS O-METHYLTRANSFERASE, MITOCHONDRIAL"/>
    <property type="match status" value="1"/>
</dbReference>
<feature type="domain" description="Methyltransferase type 11" evidence="4">
    <location>
        <begin position="40"/>
        <end position="130"/>
    </location>
</feature>
<dbReference type="Pfam" id="PF08241">
    <property type="entry name" value="Methyltransf_11"/>
    <property type="match status" value="1"/>
</dbReference>
<dbReference type="GO" id="GO:0008757">
    <property type="term" value="F:S-adenosylmethionine-dependent methyltransferase activity"/>
    <property type="evidence" value="ECO:0007669"/>
    <property type="project" value="InterPro"/>
</dbReference>
<protein>
    <submittedName>
        <fullName evidence="5">Class I SAM-dependent methyltransferase</fullName>
    </submittedName>
</protein>
<dbReference type="Gene3D" id="3.40.50.150">
    <property type="entry name" value="Vaccinia Virus protein VP39"/>
    <property type="match status" value="1"/>
</dbReference>
<proteinExistence type="predicted"/>
<organism evidence="5 6">
    <name type="scientific">Leptospira gomenensis</name>
    <dbReference type="NCBI Taxonomy" id="2484974"/>
    <lineage>
        <taxon>Bacteria</taxon>
        <taxon>Pseudomonadati</taxon>
        <taxon>Spirochaetota</taxon>
        <taxon>Spirochaetia</taxon>
        <taxon>Leptospirales</taxon>
        <taxon>Leptospiraceae</taxon>
        <taxon>Leptospira</taxon>
    </lineage>
</organism>
<dbReference type="PANTHER" id="PTHR43464">
    <property type="entry name" value="METHYLTRANSFERASE"/>
    <property type="match status" value="1"/>
</dbReference>
<evidence type="ECO:0000313" key="6">
    <source>
        <dbReference type="Proteomes" id="UP000298277"/>
    </source>
</evidence>
<dbReference type="RefSeq" id="WP_135590470.1">
    <property type="nucleotide sequence ID" value="NZ_RQEZ01000048.1"/>
</dbReference>
<name>A0A5F1Z0W5_9LEPT</name>
<dbReference type="CDD" id="cd02440">
    <property type="entry name" value="AdoMet_MTases"/>
    <property type="match status" value="1"/>
</dbReference>
<evidence type="ECO:0000256" key="3">
    <source>
        <dbReference type="ARBA" id="ARBA00022691"/>
    </source>
</evidence>
<dbReference type="GO" id="GO:0032259">
    <property type="term" value="P:methylation"/>
    <property type="evidence" value="ECO:0007669"/>
    <property type="project" value="UniProtKB-KW"/>
</dbReference>
<evidence type="ECO:0000259" key="4">
    <source>
        <dbReference type="Pfam" id="PF08241"/>
    </source>
</evidence>
<dbReference type="Proteomes" id="UP000298277">
    <property type="component" value="Unassembled WGS sequence"/>
</dbReference>